<accession>A0A8H6CBA8</accession>
<sequence>MKRVLRRYRRQKRPKTQGSPDMVVYKPRQVQKNRIVPQRTNLEDVPVEIQQTILHQMPDLPTLQALISASPSYLRAYQSQRHSILSNILLRDIHPDVLFDVLAIVDALKLPRNYDDYVPQMKVFIEQYKTARDSLHVALKQLEPSIKENVWGFHLSVIDVTKDFCDYALSTHPVTGHSLNHRTSLSPNEVRRIHRAFYRYELFTVLFRESDYYREEQTRRRRDRDPGRVRLAVQRDSIRSLDDQDRSFLFFALFRAWEVEEIACVRDYIIHRYDELHKQCKSEWQEMTGRESHYPAAPWNDSSEWVSEMYDDQSCHEHYLSLGLGFFCTLMKASHEDQMQMLRENIGLSDSTLSRALEENGPEWDNPMYDAWVTEAFLGFYRDSDRDAPNAAWAWSTGDKVDIRYYQSDKAGLRTWGYVMWDKERLDQWSILHENPHDYLLK</sequence>
<name>A0A8H6CBA8_9LECA</name>
<feature type="compositionally biased region" description="Basic residues" evidence="1">
    <location>
        <begin position="1"/>
        <end position="15"/>
    </location>
</feature>
<dbReference type="EMBL" id="JACCJB010000017">
    <property type="protein sequence ID" value="KAF6220119.1"/>
    <property type="molecule type" value="Genomic_DNA"/>
</dbReference>
<dbReference type="AlphaFoldDB" id="A0A8H6CBA8"/>
<evidence type="ECO:0000256" key="1">
    <source>
        <dbReference type="SAM" id="MobiDB-lite"/>
    </source>
</evidence>
<evidence type="ECO:0000313" key="2">
    <source>
        <dbReference type="EMBL" id="KAF6220119.1"/>
    </source>
</evidence>
<evidence type="ECO:0000313" key="3">
    <source>
        <dbReference type="Proteomes" id="UP000593566"/>
    </source>
</evidence>
<dbReference type="RefSeq" id="XP_037149554.1">
    <property type="nucleotide sequence ID" value="XM_037294173.1"/>
</dbReference>
<reference evidence="2 3" key="1">
    <citation type="journal article" date="2020" name="Genomics">
        <title>Complete, high-quality genomes from long-read metagenomic sequencing of two wolf lichen thalli reveals enigmatic genome architecture.</title>
        <authorList>
            <person name="McKenzie S.K."/>
            <person name="Walston R.F."/>
            <person name="Allen J.L."/>
        </authorList>
    </citation>
    <scope>NUCLEOTIDE SEQUENCE [LARGE SCALE GENOMIC DNA]</scope>
    <source>
        <strain evidence="2">WasteWater1</strain>
    </source>
</reference>
<gene>
    <name evidence="2" type="ORF">HO133_003250</name>
</gene>
<organism evidence="2 3">
    <name type="scientific">Letharia lupina</name>
    <dbReference type="NCBI Taxonomy" id="560253"/>
    <lineage>
        <taxon>Eukaryota</taxon>
        <taxon>Fungi</taxon>
        <taxon>Dikarya</taxon>
        <taxon>Ascomycota</taxon>
        <taxon>Pezizomycotina</taxon>
        <taxon>Lecanoromycetes</taxon>
        <taxon>OSLEUM clade</taxon>
        <taxon>Lecanoromycetidae</taxon>
        <taxon>Lecanorales</taxon>
        <taxon>Lecanorineae</taxon>
        <taxon>Parmeliaceae</taxon>
        <taxon>Letharia</taxon>
    </lineage>
</organism>
<protein>
    <submittedName>
        <fullName evidence="2">Uncharacterized protein</fullName>
    </submittedName>
</protein>
<dbReference type="GeneID" id="59331661"/>
<dbReference type="Proteomes" id="UP000593566">
    <property type="component" value="Unassembled WGS sequence"/>
</dbReference>
<comment type="caution">
    <text evidence="2">The sequence shown here is derived from an EMBL/GenBank/DDBJ whole genome shotgun (WGS) entry which is preliminary data.</text>
</comment>
<feature type="region of interest" description="Disordered" evidence="1">
    <location>
        <begin position="1"/>
        <end position="20"/>
    </location>
</feature>
<proteinExistence type="predicted"/>
<keyword evidence="3" id="KW-1185">Reference proteome</keyword>